<proteinExistence type="predicted"/>
<organism evidence="2 3">
    <name type="scientific">Periconia macrospinosa</name>
    <dbReference type="NCBI Taxonomy" id="97972"/>
    <lineage>
        <taxon>Eukaryota</taxon>
        <taxon>Fungi</taxon>
        <taxon>Dikarya</taxon>
        <taxon>Ascomycota</taxon>
        <taxon>Pezizomycotina</taxon>
        <taxon>Dothideomycetes</taxon>
        <taxon>Pleosporomycetidae</taxon>
        <taxon>Pleosporales</taxon>
        <taxon>Massarineae</taxon>
        <taxon>Periconiaceae</taxon>
        <taxon>Periconia</taxon>
    </lineage>
</organism>
<dbReference type="EMBL" id="KZ805324">
    <property type="protein sequence ID" value="PVI04125.1"/>
    <property type="molecule type" value="Genomic_DNA"/>
</dbReference>
<dbReference type="Proteomes" id="UP000244855">
    <property type="component" value="Unassembled WGS sequence"/>
</dbReference>
<protein>
    <submittedName>
        <fullName evidence="2">Uncharacterized protein</fullName>
    </submittedName>
</protein>
<accession>A0A2V1E3V6</accession>
<gene>
    <name evidence="2" type="ORF">DM02DRAFT_625235</name>
</gene>
<name>A0A2V1E3V6_9PLEO</name>
<feature type="region of interest" description="Disordered" evidence="1">
    <location>
        <begin position="250"/>
        <end position="279"/>
    </location>
</feature>
<feature type="region of interest" description="Disordered" evidence="1">
    <location>
        <begin position="26"/>
        <end position="58"/>
    </location>
</feature>
<feature type="compositionally biased region" description="Polar residues" evidence="1">
    <location>
        <begin position="326"/>
        <end position="341"/>
    </location>
</feature>
<dbReference type="AlphaFoldDB" id="A0A2V1E3V6"/>
<keyword evidence="3" id="KW-1185">Reference proteome</keyword>
<sequence length="499" mass="56216">MDSDSDLYTPFQDHAHYYTMARQSDTQHLNTQDLQDSYQQTSKQLGTEHTTTNNTPGQFRTRFAATAATDDEEYETRTRNQNYESTFLADGLPMSLHLQYPTQQTPRQRSTFDESPYLQYSNQRNANLPAQIPETGNRTTPMLTNQVPAGTAFTNDLPAEQILPGQGLNLENPFSQNTFNQNRSTTQTNSTSHVEIELNRMKEQYDILLEAYQGRGSRINHLEQQYNLLQEDYERRGLRINQLEQQLGLSENEHQRRHPNASPSPPIPAATAAQPSNSQTPILNARRSQRLSNIVSNQTADLTPHPRSSSLQTPIANTATNIRLQPQAAQESRQHPKSNPSGGHKKRKRGRPPIQRDDPQLEIYLAVPSVSDPATSNYISLDQLDPDPAAQIQSLFSQICDSNKQKYASMTAPNNAQNYIDKKICVAHLTIGKGAGKMRYFDDNNQNLACITCTNLPRPCARLVNIPDGEGEKLAIAIVPRPPDKIPEGCTWKHLEYWV</sequence>
<feature type="region of interest" description="Disordered" evidence="1">
    <location>
        <begin position="326"/>
        <end position="360"/>
    </location>
</feature>
<evidence type="ECO:0000256" key="1">
    <source>
        <dbReference type="SAM" id="MobiDB-lite"/>
    </source>
</evidence>
<evidence type="ECO:0000313" key="3">
    <source>
        <dbReference type="Proteomes" id="UP000244855"/>
    </source>
</evidence>
<reference evidence="2 3" key="1">
    <citation type="journal article" date="2018" name="Sci. Rep.">
        <title>Comparative genomics provides insights into the lifestyle and reveals functional heterogeneity of dark septate endophytic fungi.</title>
        <authorList>
            <person name="Knapp D.G."/>
            <person name="Nemeth J.B."/>
            <person name="Barry K."/>
            <person name="Hainaut M."/>
            <person name="Henrissat B."/>
            <person name="Johnson J."/>
            <person name="Kuo A."/>
            <person name="Lim J.H.P."/>
            <person name="Lipzen A."/>
            <person name="Nolan M."/>
            <person name="Ohm R.A."/>
            <person name="Tamas L."/>
            <person name="Grigoriev I.V."/>
            <person name="Spatafora J.W."/>
            <person name="Nagy L.G."/>
            <person name="Kovacs G.M."/>
        </authorList>
    </citation>
    <scope>NUCLEOTIDE SEQUENCE [LARGE SCALE GENOMIC DNA]</scope>
    <source>
        <strain evidence="2 3">DSE2036</strain>
    </source>
</reference>
<evidence type="ECO:0000313" key="2">
    <source>
        <dbReference type="EMBL" id="PVI04125.1"/>
    </source>
</evidence>